<keyword evidence="2" id="KW-0812">Transmembrane</keyword>
<dbReference type="Gene3D" id="3.30.479.30">
    <property type="entry name" value="Band 7 domain"/>
    <property type="match status" value="1"/>
</dbReference>
<dbReference type="EMBL" id="VFWZ01000005">
    <property type="protein sequence ID" value="TPN84763.1"/>
    <property type="molecule type" value="Genomic_DNA"/>
</dbReference>
<dbReference type="Pfam" id="PF01145">
    <property type="entry name" value="Band_7"/>
    <property type="match status" value="1"/>
</dbReference>
<name>A0A504JB46_9FLAO</name>
<comment type="caution">
    <text evidence="4">The sequence shown here is derived from an EMBL/GenBank/DDBJ whole genome shotgun (WGS) entry which is preliminary data.</text>
</comment>
<evidence type="ECO:0000313" key="4">
    <source>
        <dbReference type="EMBL" id="TPN84763.1"/>
    </source>
</evidence>
<keyword evidence="5" id="KW-1185">Reference proteome</keyword>
<gene>
    <name evidence="4" type="ORF">FHK87_17700</name>
</gene>
<proteinExistence type="predicted"/>
<dbReference type="CDD" id="cd03402">
    <property type="entry name" value="SPFH_like_u2"/>
    <property type="match status" value="1"/>
</dbReference>
<dbReference type="SUPFAM" id="SSF117892">
    <property type="entry name" value="Band 7/SPFH domain"/>
    <property type="match status" value="1"/>
</dbReference>
<dbReference type="SMART" id="SM00244">
    <property type="entry name" value="PHB"/>
    <property type="match status" value="1"/>
</dbReference>
<feature type="transmembrane region" description="Helical" evidence="2">
    <location>
        <begin position="12"/>
        <end position="31"/>
    </location>
</feature>
<dbReference type="PANTHER" id="PTHR43446">
    <property type="entry name" value="MEMBRANE PROTEIN-RELATED"/>
    <property type="match status" value="1"/>
</dbReference>
<dbReference type="InterPro" id="IPR001107">
    <property type="entry name" value="Band_7"/>
</dbReference>
<dbReference type="GO" id="GO:0016020">
    <property type="term" value="C:membrane"/>
    <property type="evidence" value="ECO:0007669"/>
    <property type="project" value="UniProtKB-SubCell"/>
</dbReference>
<organism evidence="4 5">
    <name type="scientific">Aquimarina algicola</name>
    <dbReference type="NCBI Taxonomy" id="2589995"/>
    <lineage>
        <taxon>Bacteria</taxon>
        <taxon>Pseudomonadati</taxon>
        <taxon>Bacteroidota</taxon>
        <taxon>Flavobacteriia</taxon>
        <taxon>Flavobacteriales</taxon>
        <taxon>Flavobacteriaceae</taxon>
        <taxon>Aquimarina</taxon>
    </lineage>
</organism>
<accession>A0A504JB46</accession>
<dbReference type="RefSeq" id="WP_140595097.1">
    <property type="nucleotide sequence ID" value="NZ_VFWZ01000005.1"/>
</dbReference>
<reference evidence="4 5" key="1">
    <citation type="submission" date="2019-06" db="EMBL/GenBank/DDBJ databases">
        <authorList>
            <person name="Meng X."/>
        </authorList>
    </citation>
    <scope>NUCLEOTIDE SEQUENCE [LARGE SCALE GENOMIC DNA]</scope>
    <source>
        <strain evidence="4 5">M625</strain>
    </source>
</reference>
<evidence type="ECO:0000259" key="3">
    <source>
        <dbReference type="SMART" id="SM00244"/>
    </source>
</evidence>
<feature type="transmembrane region" description="Helical" evidence="2">
    <location>
        <begin position="37"/>
        <end position="55"/>
    </location>
</feature>
<dbReference type="PANTHER" id="PTHR43446:SF1">
    <property type="entry name" value="BAND 7 DOMAIN-CONTAINING PROTEIN"/>
    <property type="match status" value="1"/>
</dbReference>
<dbReference type="OrthoDB" id="9813479at2"/>
<keyword evidence="2" id="KW-0472">Membrane</keyword>
<dbReference type="Proteomes" id="UP000315540">
    <property type="component" value="Unassembled WGS sequence"/>
</dbReference>
<evidence type="ECO:0000256" key="1">
    <source>
        <dbReference type="ARBA" id="ARBA00004167"/>
    </source>
</evidence>
<dbReference type="InterPro" id="IPR036013">
    <property type="entry name" value="Band_7/SPFH_dom_sf"/>
</dbReference>
<dbReference type="AlphaFoldDB" id="A0A504JB46"/>
<comment type="subcellular location">
    <subcellularLocation>
        <location evidence="1">Membrane</location>
        <topology evidence="1">Single-pass membrane protein</topology>
    </subcellularLocation>
</comment>
<feature type="domain" description="Band 7" evidence="3">
    <location>
        <begin position="50"/>
        <end position="216"/>
    </location>
</feature>
<evidence type="ECO:0000256" key="2">
    <source>
        <dbReference type="SAM" id="Phobius"/>
    </source>
</evidence>
<keyword evidence="2" id="KW-1133">Transmembrane helix</keyword>
<protein>
    <submittedName>
        <fullName evidence="4">SPFH domain-containing protein</fullName>
    </submittedName>
</protein>
<sequence length="284" mass="31864">MKNEKNIKVSNGYMMLFLLLAVIIIMFAGIILFRTPLFLVLVIAVLFIVKGFFIVNPNNSKVLVLFGAYKGTVRENGFFWANPFYSKQRISLRARNFDSERVKVNDKIGNPILINVILVWKVEDTYKAAFDVDQYEEFVRIQTDAAVRKLAGSYSYDNFDDAQEEITLRSGMDEVNEALENEITERLAIAGIKVMEARIGYLAYAPEIANSMLKRQQAVAIVAARKKIVEGAVGMVEDALLKLSQDNIIDFDDDKKASMVSNLMVVLCGDKEATPVINTGTLHS</sequence>
<evidence type="ECO:0000313" key="5">
    <source>
        <dbReference type="Proteomes" id="UP000315540"/>
    </source>
</evidence>